<organism evidence="1 2">
    <name type="scientific">Fusarium decemcellulare</name>
    <dbReference type="NCBI Taxonomy" id="57161"/>
    <lineage>
        <taxon>Eukaryota</taxon>
        <taxon>Fungi</taxon>
        <taxon>Dikarya</taxon>
        <taxon>Ascomycota</taxon>
        <taxon>Pezizomycotina</taxon>
        <taxon>Sordariomycetes</taxon>
        <taxon>Hypocreomycetidae</taxon>
        <taxon>Hypocreales</taxon>
        <taxon>Nectriaceae</taxon>
        <taxon>Fusarium</taxon>
        <taxon>Fusarium decemcellulare species complex</taxon>
    </lineage>
</organism>
<accession>A0ACC1SF88</accession>
<proteinExistence type="predicted"/>
<evidence type="ECO:0000313" key="2">
    <source>
        <dbReference type="Proteomes" id="UP001148629"/>
    </source>
</evidence>
<keyword evidence="2" id="KW-1185">Reference proteome</keyword>
<protein>
    <submittedName>
        <fullName evidence="1">Uncharacterized protein</fullName>
    </submittedName>
</protein>
<reference evidence="1" key="1">
    <citation type="submission" date="2022-08" db="EMBL/GenBank/DDBJ databases">
        <title>Genome Sequence of Fusarium decemcellulare.</title>
        <authorList>
            <person name="Buettner E."/>
        </authorList>
    </citation>
    <scope>NUCLEOTIDE SEQUENCE</scope>
    <source>
        <strain evidence="1">Babe19</strain>
    </source>
</reference>
<evidence type="ECO:0000313" key="1">
    <source>
        <dbReference type="EMBL" id="KAJ3538351.1"/>
    </source>
</evidence>
<name>A0ACC1SF88_9HYPO</name>
<comment type="caution">
    <text evidence="1">The sequence shown here is derived from an EMBL/GenBank/DDBJ whole genome shotgun (WGS) entry which is preliminary data.</text>
</comment>
<dbReference type="Proteomes" id="UP001148629">
    <property type="component" value="Unassembled WGS sequence"/>
</dbReference>
<dbReference type="EMBL" id="JANRMS010000525">
    <property type="protein sequence ID" value="KAJ3538351.1"/>
    <property type="molecule type" value="Genomic_DNA"/>
</dbReference>
<gene>
    <name evidence="1" type="ORF">NM208_g5943</name>
</gene>
<sequence>MNVLNNNVLGALGNVKALALDDTLATDTNKRLIRSHDDRVERGLVILDADLGRVGLVIIAPAVLVDSGLAVRGCAVRSAASLGRGALSTSEVKGSVENNDSGRRVREIRDQLSSCRRIDRARRAAPAFTLRAAQPAVSRWYSDKKEGDSEPAKPTEEAKTEEKSANGESDPIAELKKALEAKETEVRDWKDKCLRTVADFRNLQERTDREVKKARDFAIQKFAKDLVDSVDNLDRALTMVPQEKLDVEDRPEHLQDLANLYEGLKMTEDILMSTLKKHGLERLNPEGDKFNPNEQEATFMAPQPDKEDNTVFFVQQKGFKLNGRVLRAAKVGVVKNK</sequence>